<gene>
    <name evidence="6" type="ORF">SAMN05660991_04513</name>
</gene>
<dbReference type="PROSITE" id="PS00552">
    <property type="entry name" value="HTH_MERR_1"/>
    <property type="match status" value="1"/>
</dbReference>
<keyword evidence="1" id="KW-0805">Transcription regulation</keyword>
<protein>
    <submittedName>
        <fullName evidence="6">DNA-binding transcriptional regulator, MerR family</fullName>
    </submittedName>
</protein>
<evidence type="ECO:0000313" key="6">
    <source>
        <dbReference type="EMBL" id="SEP28328.1"/>
    </source>
</evidence>
<dbReference type="InterPro" id="IPR009061">
    <property type="entry name" value="DNA-bd_dom_put_sf"/>
</dbReference>
<dbReference type="STRING" id="673521.SAMN05660991_04513"/>
<dbReference type="PANTHER" id="PTHR30204:SF90">
    <property type="entry name" value="HTH-TYPE TRANSCRIPTIONAL ACTIVATOR MTA"/>
    <property type="match status" value="1"/>
</dbReference>
<dbReference type="PRINTS" id="PR00040">
    <property type="entry name" value="HTHMERR"/>
</dbReference>
<feature type="domain" description="HTH merR-type" evidence="5">
    <location>
        <begin position="32"/>
        <end position="98"/>
    </location>
</feature>
<evidence type="ECO:0000259" key="5">
    <source>
        <dbReference type="PROSITE" id="PS50937"/>
    </source>
</evidence>
<keyword evidence="7" id="KW-1185">Reference proteome</keyword>
<evidence type="ECO:0000256" key="3">
    <source>
        <dbReference type="ARBA" id="ARBA00023159"/>
    </source>
</evidence>
<dbReference type="PROSITE" id="PS50937">
    <property type="entry name" value="HTH_MERR_2"/>
    <property type="match status" value="1"/>
</dbReference>
<keyword evidence="2 6" id="KW-0238">DNA-binding</keyword>
<accession>A0A1H8WML8</accession>
<evidence type="ECO:0000256" key="4">
    <source>
        <dbReference type="ARBA" id="ARBA00023163"/>
    </source>
</evidence>
<sequence>MRLRSSVTAPLTLTRRQAVHWRPSEGGTRVNVGEVAALAGVTVRTLHHYDRIGLLSPSGRTASGYRRYSAADLDRLHQVLVYRELGFTLEEVATLLAADDPGEHFRRQHRLLRERLERTRAMVAAVEMEMEARQMGIRLTPEERFEVFGEHDPERHEAEVRERWGDTDAYAQSARRTAAHTKDDWVRIRAEGEALTRRMADALQAGVAPETPPAMDLAEEHRQQISRNFYACSPGMHAGLGRMYVEDERFTATYEQVAPGLAEWVSAAVQANAVRRG</sequence>
<dbReference type="GO" id="GO:0003700">
    <property type="term" value="F:DNA-binding transcription factor activity"/>
    <property type="evidence" value="ECO:0007669"/>
    <property type="project" value="InterPro"/>
</dbReference>
<evidence type="ECO:0000313" key="7">
    <source>
        <dbReference type="Proteomes" id="UP000198960"/>
    </source>
</evidence>
<dbReference type="PANTHER" id="PTHR30204">
    <property type="entry name" value="REDOX-CYCLING DRUG-SENSING TRANSCRIPTIONAL ACTIVATOR SOXR"/>
    <property type="match status" value="1"/>
</dbReference>
<name>A0A1H8WML8_9ACTN</name>
<dbReference type="EMBL" id="FOEE01000022">
    <property type="protein sequence ID" value="SEP28328.1"/>
    <property type="molecule type" value="Genomic_DNA"/>
</dbReference>
<dbReference type="SUPFAM" id="SSF46955">
    <property type="entry name" value="Putative DNA-binding domain"/>
    <property type="match status" value="1"/>
</dbReference>
<organism evidence="6 7">
    <name type="scientific">Trujillonella endophytica</name>
    <dbReference type="NCBI Taxonomy" id="673521"/>
    <lineage>
        <taxon>Bacteria</taxon>
        <taxon>Bacillati</taxon>
        <taxon>Actinomycetota</taxon>
        <taxon>Actinomycetes</taxon>
        <taxon>Geodermatophilales</taxon>
        <taxon>Geodermatophilaceae</taxon>
        <taxon>Trujillonella</taxon>
    </lineage>
</organism>
<keyword evidence="3" id="KW-0010">Activator</keyword>
<dbReference type="InterPro" id="IPR047057">
    <property type="entry name" value="MerR_fam"/>
</dbReference>
<keyword evidence="4" id="KW-0804">Transcription</keyword>
<dbReference type="SUPFAM" id="SSF89082">
    <property type="entry name" value="Antibiotic binding domain of TipA-like multidrug resistance regulators"/>
    <property type="match status" value="1"/>
</dbReference>
<dbReference type="Proteomes" id="UP000198960">
    <property type="component" value="Unassembled WGS sequence"/>
</dbReference>
<dbReference type="InterPro" id="IPR000551">
    <property type="entry name" value="MerR-type_HTH_dom"/>
</dbReference>
<dbReference type="Pfam" id="PF07739">
    <property type="entry name" value="TipAS"/>
    <property type="match status" value="1"/>
</dbReference>
<dbReference type="InterPro" id="IPR036244">
    <property type="entry name" value="TipA-like_antibiotic-bd"/>
</dbReference>
<dbReference type="SMART" id="SM00422">
    <property type="entry name" value="HTH_MERR"/>
    <property type="match status" value="1"/>
</dbReference>
<dbReference type="AlphaFoldDB" id="A0A1H8WML8"/>
<dbReference type="Gene3D" id="1.10.1660.10">
    <property type="match status" value="1"/>
</dbReference>
<dbReference type="Pfam" id="PF13411">
    <property type="entry name" value="MerR_1"/>
    <property type="match status" value="1"/>
</dbReference>
<dbReference type="Gene3D" id="1.10.490.50">
    <property type="entry name" value="Antibiotic binding domain of TipA-like multidrug resistance regulators"/>
    <property type="match status" value="1"/>
</dbReference>
<dbReference type="GO" id="GO:0003677">
    <property type="term" value="F:DNA binding"/>
    <property type="evidence" value="ECO:0007669"/>
    <property type="project" value="UniProtKB-KW"/>
</dbReference>
<evidence type="ECO:0000256" key="2">
    <source>
        <dbReference type="ARBA" id="ARBA00023125"/>
    </source>
</evidence>
<dbReference type="InterPro" id="IPR012925">
    <property type="entry name" value="TipAS_dom"/>
</dbReference>
<proteinExistence type="predicted"/>
<reference evidence="7" key="1">
    <citation type="submission" date="2016-10" db="EMBL/GenBank/DDBJ databases">
        <authorList>
            <person name="Varghese N."/>
            <person name="Submissions S."/>
        </authorList>
    </citation>
    <scope>NUCLEOTIDE SEQUENCE [LARGE SCALE GENOMIC DNA]</scope>
    <source>
        <strain evidence="7">DSM 45413</strain>
    </source>
</reference>
<dbReference type="CDD" id="cd01106">
    <property type="entry name" value="HTH_TipAL-Mta"/>
    <property type="match status" value="1"/>
</dbReference>
<evidence type="ECO:0000256" key="1">
    <source>
        <dbReference type="ARBA" id="ARBA00023015"/>
    </source>
</evidence>